<dbReference type="GO" id="GO:0016788">
    <property type="term" value="F:hydrolase activity, acting on ester bonds"/>
    <property type="evidence" value="ECO:0007669"/>
    <property type="project" value="InterPro"/>
</dbReference>
<dbReference type="EMBL" id="ABCJ01000001">
    <property type="protein sequence ID" value="EDM24121.1"/>
    <property type="molecule type" value="Genomic_DNA"/>
</dbReference>
<proteinExistence type="inferred from homology"/>
<reference evidence="5 6" key="1">
    <citation type="journal article" date="2011" name="Stand. Genomic Sci.">
        <title>Draft genome sequence of Caminibacter mediatlanticus strain TB-2, an epsilonproteobacterium isolated from a deep-sea hydrothermal vent.</title>
        <authorList>
            <person name="Giovannelli D."/>
            <person name="Ferriera S."/>
            <person name="Johnson J."/>
            <person name="Kravitz S."/>
            <person name="Perez-Rodriguez I."/>
            <person name="Ricci J."/>
            <person name="O'Brien C."/>
            <person name="Voordeckers J.W."/>
            <person name="Bini E."/>
            <person name="Vetriani C."/>
        </authorList>
    </citation>
    <scope>NUCLEOTIDE SEQUENCE [LARGE SCALE GENOMIC DNA]</scope>
    <source>
        <strain evidence="5 6">TB-2</strain>
    </source>
</reference>
<dbReference type="FunFam" id="3.20.20.140:FF:000005">
    <property type="entry name" value="TatD family hydrolase"/>
    <property type="match status" value="1"/>
</dbReference>
<keyword evidence="2 4" id="KW-0479">Metal-binding</keyword>
<feature type="binding site" evidence="4">
    <location>
        <position position="150"/>
    </location>
    <ligand>
        <name>a divalent metal cation</name>
        <dbReference type="ChEBI" id="CHEBI:60240"/>
        <label>2</label>
    </ligand>
</feature>
<evidence type="ECO:0000256" key="2">
    <source>
        <dbReference type="ARBA" id="ARBA00022723"/>
    </source>
</evidence>
<dbReference type="InterPro" id="IPR015991">
    <property type="entry name" value="TatD/YcfH-like"/>
</dbReference>
<dbReference type="GO" id="GO:0004536">
    <property type="term" value="F:DNA nuclease activity"/>
    <property type="evidence" value="ECO:0007669"/>
    <property type="project" value="InterPro"/>
</dbReference>
<dbReference type="PROSITE" id="PS01137">
    <property type="entry name" value="TATD_1"/>
    <property type="match status" value="1"/>
</dbReference>
<dbReference type="GO" id="GO:0005829">
    <property type="term" value="C:cytosol"/>
    <property type="evidence" value="ECO:0007669"/>
    <property type="project" value="TreeGrafter"/>
</dbReference>
<gene>
    <name evidence="5" type="ORF">CMTB2_01358</name>
</gene>
<sequence>MIIDTHTHLDNQKFIDDIDEVIKRAKEVGVEKFIIPAADPSDLNRAIKLSEKYNNIYFAVGVHPVDIEKYDDKLLLDYITHPKCVAVGEIGLDYHWVKDKDKQKKQIELFHRQINIAKEFNKPIIVHIREATADSYEIIKSHPEIRGVFHCFNAAHQLLDFSDRFYYGIGGVITFKNARKLVEVFPEIPKDKVIIETDSPYLTPHPYRGKRNEPYYTILVRDKIAELWDVSKEDVEEITTKNARRLFNI</sequence>
<dbReference type="PANTHER" id="PTHR46124:SF2">
    <property type="entry name" value="D-AMINOACYL-TRNA DEACYLASE"/>
    <property type="match status" value="1"/>
</dbReference>
<dbReference type="Gene3D" id="3.20.20.140">
    <property type="entry name" value="Metal-dependent hydrolases"/>
    <property type="match status" value="1"/>
</dbReference>
<accession>A0AAI9AI95</accession>
<keyword evidence="3" id="KW-0378">Hydrolase</keyword>
<name>A0AAI9AI95_9BACT</name>
<evidence type="ECO:0000313" key="5">
    <source>
        <dbReference type="EMBL" id="EDM24121.1"/>
    </source>
</evidence>
<feature type="binding site" evidence="4">
    <location>
        <position position="89"/>
    </location>
    <ligand>
        <name>a divalent metal cation</name>
        <dbReference type="ChEBI" id="CHEBI:60240"/>
        <label>1</label>
    </ligand>
</feature>
<feature type="binding site" evidence="4">
    <location>
        <position position="6"/>
    </location>
    <ligand>
        <name>a divalent metal cation</name>
        <dbReference type="ChEBI" id="CHEBI:60240"/>
        <label>1</label>
    </ligand>
</feature>
<dbReference type="PANTHER" id="PTHR46124">
    <property type="entry name" value="D-AMINOACYL-TRNA DEACYLASE"/>
    <property type="match status" value="1"/>
</dbReference>
<protein>
    <submittedName>
        <fullName evidence="5">TatD-related deoxyribonuclease</fullName>
    </submittedName>
</protein>
<feature type="binding site" evidence="4">
    <location>
        <position position="8"/>
    </location>
    <ligand>
        <name>a divalent metal cation</name>
        <dbReference type="ChEBI" id="CHEBI:60240"/>
        <label>1</label>
    </ligand>
</feature>
<dbReference type="InterPro" id="IPR018228">
    <property type="entry name" value="DNase_TatD-rel_CS"/>
</dbReference>
<dbReference type="SUPFAM" id="SSF51556">
    <property type="entry name" value="Metallo-dependent hydrolases"/>
    <property type="match status" value="1"/>
</dbReference>
<comment type="caution">
    <text evidence="5">The sequence shown here is derived from an EMBL/GenBank/DDBJ whole genome shotgun (WGS) entry which is preliminary data.</text>
</comment>
<evidence type="ECO:0000256" key="4">
    <source>
        <dbReference type="PIRSR" id="PIRSR005902-1"/>
    </source>
</evidence>
<dbReference type="CDD" id="cd01310">
    <property type="entry name" value="TatD_DNAse"/>
    <property type="match status" value="1"/>
</dbReference>
<comment type="similarity">
    <text evidence="1">Belongs to the metallo-dependent hydrolases superfamily. TatD-type hydrolase family.</text>
</comment>
<dbReference type="Proteomes" id="UP000003288">
    <property type="component" value="Unassembled WGS sequence"/>
</dbReference>
<dbReference type="GO" id="GO:0046872">
    <property type="term" value="F:metal ion binding"/>
    <property type="evidence" value="ECO:0007669"/>
    <property type="project" value="UniProtKB-KW"/>
</dbReference>
<dbReference type="InterPro" id="IPR001130">
    <property type="entry name" value="TatD-like"/>
</dbReference>
<dbReference type="InterPro" id="IPR032466">
    <property type="entry name" value="Metal_Hydrolase"/>
</dbReference>
<dbReference type="RefSeq" id="WP_007472755.1">
    <property type="nucleotide sequence ID" value="NZ_ABCJ01000001.1"/>
</dbReference>
<dbReference type="AlphaFoldDB" id="A0AAI9AI95"/>
<evidence type="ECO:0000256" key="1">
    <source>
        <dbReference type="ARBA" id="ARBA00009275"/>
    </source>
</evidence>
<dbReference type="Pfam" id="PF01026">
    <property type="entry name" value="TatD_DNase"/>
    <property type="match status" value="1"/>
</dbReference>
<dbReference type="NCBIfam" id="TIGR00010">
    <property type="entry name" value="YchF/TatD family DNA exonuclease"/>
    <property type="match status" value="1"/>
</dbReference>
<dbReference type="PIRSF" id="PIRSF005902">
    <property type="entry name" value="DNase_TatD"/>
    <property type="match status" value="1"/>
</dbReference>
<evidence type="ECO:0000313" key="6">
    <source>
        <dbReference type="Proteomes" id="UP000003288"/>
    </source>
</evidence>
<feature type="binding site" evidence="4">
    <location>
        <position position="127"/>
    </location>
    <ligand>
        <name>a divalent metal cation</name>
        <dbReference type="ChEBI" id="CHEBI:60240"/>
        <label>2</label>
    </ligand>
</feature>
<evidence type="ECO:0000256" key="3">
    <source>
        <dbReference type="ARBA" id="ARBA00022801"/>
    </source>
</evidence>
<organism evidence="5 6">
    <name type="scientific">Caminibacter mediatlanticus TB-2</name>
    <dbReference type="NCBI Taxonomy" id="391592"/>
    <lineage>
        <taxon>Bacteria</taxon>
        <taxon>Pseudomonadati</taxon>
        <taxon>Campylobacterota</taxon>
        <taxon>Epsilonproteobacteria</taxon>
        <taxon>Nautiliales</taxon>
        <taxon>Nautiliaceae</taxon>
        <taxon>Caminibacter</taxon>
    </lineage>
</organism>
<feature type="binding site" evidence="4">
    <location>
        <position position="198"/>
    </location>
    <ligand>
        <name>a divalent metal cation</name>
        <dbReference type="ChEBI" id="CHEBI:60240"/>
        <label>1</label>
    </ligand>
</feature>